<evidence type="ECO:0000256" key="7">
    <source>
        <dbReference type="ARBA" id="ARBA00023098"/>
    </source>
</evidence>
<keyword evidence="9 10" id="KW-0275">Fatty acid biosynthesis</keyword>
<evidence type="ECO:0000256" key="8">
    <source>
        <dbReference type="ARBA" id="ARBA00023136"/>
    </source>
</evidence>
<dbReference type="GO" id="GO:0005789">
    <property type="term" value="C:endoplasmic reticulum membrane"/>
    <property type="evidence" value="ECO:0007669"/>
    <property type="project" value="TreeGrafter"/>
</dbReference>
<dbReference type="GO" id="GO:0009922">
    <property type="term" value="F:fatty acid elongase activity"/>
    <property type="evidence" value="ECO:0007669"/>
    <property type="project" value="InterPro"/>
</dbReference>
<sequence>MESNAFIMARSPEDCMSVLPHNGREYVEFSCLIPWLGKSYMSWEKEYFQNYGYKIHEFITGGSTLASLLPPMIVALYLSSIFFGQRYMKDQKPWEWKKKLVSQCSIVFIAIGVYKSSIYYHTMRLRNVIFYCVLFTQALWNLFLSLFSFMGMVRMVPPLIYMSQTKSIRSNMCDDPYATWLAGSTGTWVQFFILSKIPELFDTFFVVVRKKPLIFLHWYHHITVLLYVWHGAYAIINPVAPIFGAMNYGVHSLMYGYYFLMAIGKKPKWLHASIITSAQILQMWVGMVATAIGYHYYMDNRRAVEEGNENSCLISGWSLVAAMMMYGSYFLLFIQFFIARFTREKRLKVTSKNLKTN</sequence>
<evidence type="ECO:0000256" key="1">
    <source>
        <dbReference type="ARBA" id="ARBA00004141"/>
    </source>
</evidence>
<protein>
    <recommendedName>
        <fullName evidence="10">Elongation of fatty acids protein</fullName>
        <ecNumber evidence="10">2.3.1.-</ecNumber>
    </recommendedName>
</protein>
<comment type="subcellular location">
    <subcellularLocation>
        <location evidence="1">Membrane</location>
        <topology evidence="1">Multi-pass membrane protein</topology>
    </subcellularLocation>
</comment>
<dbReference type="PANTHER" id="PTHR11157:SF17">
    <property type="entry name" value="ELONGATION OF VERY LONG CHAIN FATTY ACIDS PROTEIN 6"/>
    <property type="match status" value="1"/>
</dbReference>
<comment type="catalytic activity">
    <reaction evidence="10">
        <text>an acyl-CoA + malonyl-CoA + H(+) = a 3-oxoacyl-CoA + CO2 + CoA</text>
        <dbReference type="Rhea" id="RHEA:50252"/>
        <dbReference type="ChEBI" id="CHEBI:15378"/>
        <dbReference type="ChEBI" id="CHEBI:16526"/>
        <dbReference type="ChEBI" id="CHEBI:57287"/>
        <dbReference type="ChEBI" id="CHEBI:57384"/>
        <dbReference type="ChEBI" id="CHEBI:58342"/>
        <dbReference type="ChEBI" id="CHEBI:90726"/>
    </reaction>
    <physiologicalReaction direction="left-to-right" evidence="10">
        <dbReference type="Rhea" id="RHEA:50253"/>
    </physiologicalReaction>
</comment>
<dbReference type="EMBL" id="HBEL01007384">
    <property type="protein sequence ID" value="CAD8407430.1"/>
    <property type="molecule type" value="Transcribed_RNA"/>
</dbReference>
<feature type="transmembrane region" description="Helical" evidence="10">
    <location>
        <begin position="317"/>
        <end position="338"/>
    </location>
</feature>
<organism evidence="11">
    <name type="scientific">Proboscia inermis</name>
    <dbReference type="NCBI Taxonomy" id="420281"/>
    <lineage>
        <taxon>Eukaryota</taxon>
        <taxon>Sar</taxon>
        <taxon>Stramenopiles</taxon>
        <taxon>Ochrophyta</taxon>
        <taxon>Bacillariophyta</taxon>
        <taxon>Coscinodiscophyceae</taxon>
        <taxon>Rhizosoleniophycidae</taxon>
        <taxon>Rhizosoleniales</taxon>
        <taxon>Rhizosoleniaceae</taxon>
        <taxon>Proboscia</taxon>
    </lineage>
</organism>
<feature type="transmembrane region" description="Helical" evidence="10">
    <location>
        <begin position="128"/>
        <end position="153"/>
    </location>
</feature>
<dbReference type="GO" id="GO:0019367">
    <property type="term" value="P:fatty acid elongation, saturated fatty acid"/>
    <property type="evidence" value="ECO:0007669"/>
    <property type="project" value="TreeGrafter"/>
</dbReference>
<keyword evidence="7 10" id="KW-0443">Lipid metabolism</keyword>
<evidence type="ECO:0000256" key="9">
    <source>
        <dbReference type="ARBA" id="ARBA00023160"/>
    </source>
</evidence>
<evidence type="ECO:0000256" key="6">
    <source>
        <dbReference type="ARBA" id="ARBA00022989"/>
    </source>
</evidence>
<evidence type="ECO:0000313" key="11">
    <source>
        <dbReference type="EMBL" id="CAD8407430.1"/>
    </source>
</evidence>
<dbReference type="GO" id="GO:0042761">
    <property type="term" value="P:very long-chain fatty acid biosynthetic process"/>
    <property type="evidence" value="ECO:0007669"/>
    <property type="project" value="TreeGrafter"/>
</dbReference>
<feature type="transmembrane region" description="Helical" evidence="10">
    <location>
        <begin position="218"/>
        <end position="236"/>
    </location>
</feature>
<keyword evidence="2 10" id="KW-0444">Lipid biosynthesis</keyword>
<dbReference type="InterPro" id="IPR030457">
    <property type="entry name" value="ELO_CS"/>
</dbReference>
<keyword evidence="5 10" id="KW-0276">Fatty acid metabolism</keyword>
<proteinExistence type="inferred from homology"/>
<accession>A0A7S0G9Z9</accession>
<name>A0A7S0G9Z9_9STRA</name>
<evidence type="ECO:0000256" key="5">
    <source>
        <dbReference type="ARBA" id="ARBA00022832"/>
    </source>
</evidence>
<dbReference type="Pfam" id="PF01151">
    <property type="entry name" value="ELO"/>
    <property type="match status" value="1"/>
</dbReference>
<dbReference type="PROSITE" id="PS01188">
    <property type="entry name" value="ELO"/>
    <property type="match status" value="1"/>
</dbReference>
<comment type="similarity">
    <text evidence="10">Belongs to the ELO family.</text>
</comment>
<dbReference type="GO" id="GO:0034625">
    <property type="term" value="P:fatty acid elongation, monounsaturated fatty acid"/>
    <property type="evidence" value="ECO:0007669"/>
    <property type="project" value="TreeGrafter"/>
</dbReference>
<feature type="transmembrane region" description="Helical" evidence="10">
    <location>
        <begin position="272"/>
        <end position="297"/>
    </location>
</feature>
<feature type="transmembrane region" description="Helical" evidence="10">
    <location>
        <begin position="242"/>
        <end position="260"/>
    </location>
</feature>
<dbReference type="PANTHER" id="PTHR11157">
    <property type="entry name" value="FATTY ACID ACYL TRANSFERASE-RELATED"/>
    <property type="match status" value="1"/>
</dbReference>
<dbReference type="InterPro" id="IPR002076">
    <property type="entry name" value="ELO_fam"/>
</dbReference>
<evidence type="ECO:0000256" key="2">
    <source>
        <dbReference type="ARBA" id="ARBA00022516"/>
    </source>
</evidence>
<reference evidence="11" key="1">
    <citation type="submission" date="2021-01" db="EMBL/GenBank/DDBJ databases">
        <authorList>
            <person name="Corre E."/>
            <person name="Pelletier E."/>
            <person name="Niang G."/>
            <person name="Scheremetjew M."/>
            <person name="Finn R."/>
            <person name="Kale V."/>
            <person name="Holt S."/>
            <person name="Cochrane G."/>
            <person name="Meng A."/>
            <person name="Brown T."/>
            <person name="Cohen L."/>
        </authorList>
    </citation>
    <scope>NUCLEOTIDE SEQUENCE</scope>
    <source>
        <strain evidence="11">CCAP1064/1</strain>
    </source>
</reference>
<keyword evidence="8 10" id="KW-0472">Membrane</keyword>
<feature type="transmembrane region" description="Helical" evidence="10">
    <location>
        <begin position="68"/>
        <end position="88"/>
    </location>
</feature>
<dbReference type="EC" id="2.3.1.-" evidence="10"/>
<gene>
    <name evidence="11" type="ORF">PINE0816_LOCUS3547</name>
</gene>
<keyword evidence="3 10" id="KW-0808">Transferase</keyword>
<evidence type="ECO:0000256" key="3">
    <source>
        <dbReference type="ARBA" id="ARBA00022679"/>
    </source>
</evidence>
<keyword evidence="4 10" id="KW-0812">Transmembrane</keyword>
<dbReference type="AlphaFoldDB" id="A0A7S0G9Z9"/>
<dbReference type="GO" id="GO:0030148">
    <property type="term" value="P:sphingolipid biosynthetic process"/>
    <property type="evidence" value="ECO:0007669"/>
    <property type="project" value="TreeGrafter"/>
</dbReference>
<keyword evidence="6 10" id="KW-1133">Transmembrane helix</keyword>
<evidence type="ECO:0000256" key="4">
    <source>
        <dbReference type="ARBA" id="ARBA00022692"/>
    </source>
</evidence>
<feature type="transmembrane region" description="Helical" evidence="10">
    <location>
        <begin position="100"/>
        <end position="122"/>
    </location>
</feature>
<evidence type="ECO:0000256" key="10">
    <source>
        <dbReference type="RuleBase" id="RU361115"/>
    </source>
</evidence>
<dbReference type="GO" id="GO:0034626">
    <property type="term" value="P:fatty acid elongation, polyunsaturated fatty acid"/>
    <property type="evidence" value="ECO:0007669"/>
    <property type="project" value="TreeGrafter"/>
</dbReference>